<dbReference type="InterPro" id="IPR052912">
    <property type="entry name" value="UPF0111_domain"/>
</dbReference>
<dbReference type="AlphaFoldDB" id="A0A645D2D0"/>
<comment type="caution">
    <text evidence="2">The sequence shown here is derived from an EMBL/GenBank/DDBJ whole genome shotgun (WGS) entry which is preliminary data.</text>
</comment>
<dbReference type="PANTHER" id="PTHR37298">
    <property type="entry name" value="UPF0111 PROTEIN YKAA"/>
    <property type="match status" value="1"/>
</dbReference>
<dbReference type="SUPFAM" id="SSF109755">
    <property type="entry name" value="PhoU-like"/>
    <property type="match status" value="1"/>
</dbReference>
<protein>
    <recommendedName>
        <fullName evidence="3">Phosphate transport regulator</fullName>
    </recommendedName>
</protein>
<comment type="similarity">
    <text evidence="1">Belongs to the UPF0111 family.</text>
</comment>
<gene>
    <name evidence="2" type="ORF">SDC9_130336</name>
</gene>
<sequence>MNNSFLNRLTPKEPKFFPILKEMADVILMASELMIECVEKGDHVSAIEYNKKIKAQEKIGDALSNRVFDELNTTFITPFDREDIHHLANRLDDVTDRINSCSKRIVLYNPKKIPQSTIELARVLRESAVTLGKAVDELNVLKKSAKNIKKYCTALHDLENQADDVYEQFLIDLFENEKDAIEIIKLKEIMSELEKATDVADHVGKIIQSIIVKYA</sequence>
<evidence type="ECO:0000313" key="2">
    <source>
        <dbReference type="EMBL" id="MPM83273.1"/>
    </source>
</evidence>
<reference evidence="2" key="1">
    <citation type="submission" date="2019-08" db="EMBL/GenBank/DDBJ databases">
        <authorList>
            <person name="Kucharzyk K."/>
            <person name="Murdoch R.W."/>
            <person name="Higgins S."/>
            <person name="Loffler F."/>
        </authorList>
    </citation>
    <scope>NUCLEOTIDE SEQUENCE</scope>
</reference>
<evidence type="ECO:0008006" key="3">
    <source>
        <dbReference type="Google" id="ProtNLM"/>
    </source>
</evidence>
<dbReference type="InterPro" id="IPR038078">
    <property type="entry name" value="PhoU-like_sf"/>
</dbReference>
<dbReference type="PANTHER" id="PTHR37298:SF1">
    <property type="entry name" value="UPF0111 PROTEIN YKAA"/>
    <property type="match status" value="1"/>
</dbReference>
<name>A0A645D2D0_9ZZZZ</name>
<dbReference type="Gene3D" id="1.20.58.220">
    <property type="entry name" value="Phosphate transport system protein phou homolog 2, domain 2"/>
    <property type="match status" value="1"/>
</dbReference>
<dbReference type="EMBL" id="VSSQ01032111">
    <property type="protein sequence ID" value="MPM83273.1"/>
    <property type="molecule type" value="Genomic_DNA"/>
</dbReference>
<organism evidence="2">
    <name type="scientific">bioreactor metagenome</name>
    <dbReference type="NCBI Taxonomy" id="1076179"/>
    <lineage>
        <taxon>unclassified sequences</taxon>
        <taxon>metagenomes</taxon>
        <taxon>ecological metagenomes</taxon>
    </lineage>
</organism>
<evidence type="ECO:0000256" key="1">
    <source>
        <dbReference type="ARBA" id="ARBA00008591"/>
    </source>
</evidence>
<dbReference type="Pfam" id="PF01865">
    <property type="entry name" value="PhoU_div"/>
    <property type="match status" value="1"/>
</dbReference>
<accession>A0A645D2D0</accession>
<dbReference type="InterPro" id="IPR018445">
    <property type="entry name" value="Put_Phosphate_transp_reg"/>
</dbReference>
<proteinExistence type="inferred from homology"/>